<dbReference type="Proteomes" id="UP001359485">
    <property type="component" value="Unassembled WGS sequence"/>
</dbReference>
<evidence type="ECO:0000313" key="4">
    <source>
        <dbReference type="Proteomes" id="UP001372834"/>
    </source>
</evidence>
<accession>A0AAN8S7Z2</accession>
<dbReference type="Proteomes" id="UP001372834">
    <property type="component" value="Unassembled WGS sequence"/>
</dbReference>
<name>A0AAN8S7Z2_POLSC</name>
<reference evidence="2 4" key="1">
    <citation type="submission" date="2023-10" db="EMBL/GenBank/DDBJ databases">
        <title>Genomes of two closely related lineages of the louse Polyplax serrata with different host specificities.</title>
        <authorList>
            <person name="Martinu J."/>
            <person name="Tarabai H."/>
            <person name="Stefka J."/>
            <person name="Hypsa V."/>
        </authorList>
    </citation>
    <scope>NUCLEOTIDE SEQUENCE [LARGE SCALE GENOMIC DNA]</scope>
    <source>
        <strain evidence="1">98ZLc_SE</strain>
        <strain evidence="2">HR10_N</strain>
    </source>
</reference>
<gene>
    <name evidence="2" type="ORF">RUM43_007574</name>
    <name evidence="1" type="ORF">RUM44_000779</name>
</gene>
<sequence length="77" mass="8601">MNGIHYSINSFASSLIYAEGIHLITVGAGIVNFTVVNNPEFHQLLPEDWTDKMESVINDAYIYGREGLSNQVSRLDN</sequence>
<proteinExistence type="predicted"/>
<evidence type="ECO:0000313" key="3">
    <source>
        <dbReference type="Proteomes" id="UP001359485"/>
    </source>
</evidence>
<evidence type="ECO:0000313" key="1">
    <source>
        <dbReference type="EMBL" id="KAK6635527.1"/>
    </source>
</evidence>
<keyword evidence="3" id="KW-1185">Reference proteome</keyword>
<organism evidence="2 4">
    <name type="scientific">Polyplax serrata</name>
    <name type="common">Common mouse louse</name>
    <dbReference type="NCBI Taxonomy" id="468196"/>
    <lineage>
        <taxon>Eukaryota</taxon>
        <taxon>Metazoa</taxon>
        <taxon>Ecdysozoa</taxon>
        <taxon>Arthropoda</taxon>
        <taxon>Hexapoda</taxon>
        <taxon>Insecta</taxon>
        <taxon>Pterygota</taxon>
        <taxon>Neoptera</taxon>
        <taxon>Paraneoptera</taxon>
        <taxon>Psocodea</taxon>
        <taxon>Troctomorpha</taxon>
        <taxon>Phthiraptera</taxon>
        <taxon>Anoplura</taxon>
        <taxon>Polyplacidae</taxon>
        <taxon>Polyplax</taxon>
    </lineage>
</organism>
<evidence type="ECO:0000313" key="2">
    <source>
        <dbReference type="EMBL" id="KAK6639302.1"/>
    </source>
</evidence>
<protein>
    <submittedName>
        <fullName evidence="2">Uncharacterized protein</fullName>
    </submittedName>
</protein>
<dbReference type="EMBL" id="JAWJWE010000003">
    <property type="protein sequence ID" value="KAK6639302.1"/>
    <property type="molecule type" value="Genomic_DNA"/>
</dbReference>
<comment type="caution">
    <text evidence="2">The sequence shown here is derived from an EMBL/GenBank/DDBJ whole genome shotgun (WGS) entry which is preliminary data.</text>
</comment>
<dbReference type="EMBL" id="JAWJWF010000003">
    <property type="protein sequence ID" value="KAK6635527.1"/>
    <property type="molecule type" value="Genomic_DNA"/>
</dbReference>
<dbReference type="AlphaFoldDB" id="A0AAN8S7Z2"/>